<feature type="compositionally biased region" description="Basic residues" evidence="1">
    <location>
        <begin position="59"/>
        <end position="68"/>
    </location>
</feature>
<reference evidence="4" key="3">
    <citation type="submission" date="2025-04" db="UniProtKB">
        <authorList>
            <consortium name="RefSeq"/>
        </authorList>
    </citation>
    <scope>IDENTIFICATION</scope>
    <source>
        <strain evidence="4">CBS 304.34</strain>
    </source>
</reference>
<dbReference type="Proteomes" id="UP000504636">
    <property type="component" value="Unplaced"/>
</dbReference>
<sequence length="146" mass="15941">MNSMLSVWKSKLSARPHSTTTPPTKPRAQPNKSTPPANPSKGESRTTPSTDSPSALYIAHRRRLHRSYNPRSVSPARAPPPVPVLGCRRSYSPSLPLPLSLPLASFLASYSATHLYPHSAANLTSRCMKEIQHCGECTVGKEQETQ</sequence>
<evidence type="ECO:0000313" key="4">
    <source>
        <dbReference type="RefSeq" id="XP_033571145.1"/>
    </source>
</evidence>
<evidence type="ECO:0000256" key="1">
    <source>
        <dbReference type="SAM" id="MobiDB-lite"/>
    </source>
</evidence>
<evidence type="ECO:0000313" key="3">
    <source>
        <dbReference type="Proteomes" id="UP000504636"/>
    </source>
</evidence>
<reference evidence="4" key="2">
    <citation type="submission" date="2020-04" db="EMBL/GenBank/DDBJ databases">
        <authorList>
            <consortium name="NCBI Genome Project"/>
        </authorList>
    </citation>
    <scope>NUCLEOTIDE SEQUENCE</scope>
    <source>
        <strain evidence="4">CBS 304.34</strain>
    </source>
</reference>
<accession>A0A6A6Y5R2</accession>
<gene>
    <name evidence="2 4" type="ORF">BDZ99DRAFT_575497</name>
</gene>
<name>A0A6A6Y5R2_9PEZI</name>
<keyword evidence="3" id="KW-1185">Reference proteome</keyword>
<dbReference type="RefSeq" id="XP_033571145.1">
    <property type="nucleotide sequence ID" value="XM_033728476.1"/>
</dbReference>
<evidence type="ECO:0000313" key="2">
    <source>
        <dbReference type="EMBL" id="KAF2804181.1"/>
    </source>
</evidence>
<protein>
    <submittedName>
        <fullName evidence="2 4">Uncharacterized protein</fullName>
    </submittedName>
</protein>
<reference evidence="2 4" key="1">
    <citation type="journal article" date="2020" name="Stud. Mycol.">
        <title>101 Dothideomycetes genomes: a test case for predicting lifestyles and emergence of pathogens.</title>
        <authorList>
            <person name="Haridas S."/>
            <person name="Albert R."/>
            <person name="Binder M."/>
            <person name="Bloem J."/>
            <person name="Labutti K."/>
            <person name="Salamov A."/>
            <person name="Andreopoulos B."/>
            <person name="Baker S."/>
            <person name="Barry K."/>
            <person name="Bills G."/>
            <person name="Bluhm B."/>
            <person name="Cannon C."/>
            <person name="Castanera R."/>
            <person name="Culley D."/>
            <person name="Daum C."/>
            <person name="Ezra D."/>
            <person name="Gonzalez J."/>
            <person name="Henrissat B."/>
            <person name="Kuo A."/>
            <person name="Liang C."/>
            <person name="Lipzen A."/>
            <person name="Lutzoni F."/>
            <person name="Magnuson J."/>
            <person name="Mondo S."/>
            <person name="Nolan M."/>
            <person name="Ohm R."/>
            <person name="Pangilinan J."/>
            <person name="Park H.-J."/>
            <person name="Ramirez L."/>
            <person name="Alfaro M."/>
            <person name="Sun H."/>
            <person name="Tritt A."/>
            <person name="Yoshinaga Y."/>
            <person name="Zwiers L.-H."/>
            <person name="Turgeon B."/>
            <person name="Goodwin S."/>
            <person name="Spatafora J."/>
            <person name="Crous P."/>
            <person name="Grigoriev I."/>
        </authorList>
    </citation>
    <scope>NUCLEOTIDE SEQUENCE</scope>
    <source>
        <strain evidence="2 4">CBS 304.34</strain>
    </source>
</reference>
<feature type="region of interest" description="Disordered" evidence="1">
    <location>
        <begin position="1"/>
        <end position="83"/>
    </location>
</feature>
<dbReference type="EMBL" id="MU003714">
    <property type="protein sequence ID" value="KAF2804181.1"/>
    <property type="molecule type" value="Genomic_DNA"/>
</dbReference>
<proteinExistence type="predicted"/>
<organism evidence="2">
    <name type="scientific">Mytilinidion resinicola</name>
    <dbReference type="NCBI Taxonomy" id="574789"/>
    <lineage>
        <taxon>Eukaryota</taxon>
        <taxon>Fungi</taxon>
        <taxon>Dikarya</taxon>
        <taxon>Ascomycota</taxon>
        <taxon>Pezizomycotina</taxon>
        <taxon>Dothideomycetes</taxon>
        <taxon>Pleosporomycetidae</taxon>
        <taxon>Mytilinidiales</taxon>
        <taxon>Mytilinidiaceae</taxon>
        <taxon>Mytilinidion</taxon>
    </lineage>
</organism>
<dbReference type="AlphaFoldDB" id="A0A6A6Y5R2"/>
<dbReference type="GeneID" id="54469369"/>